<reference evidence="4" key="1">
    <citation type="journal article" date="2015" name="Genome Announc.">
        <title>Complete Genome Sequence of the Bacteriochlorophyll b-Producing Photosynthetic Bacterium Blastochloris viridis.</title>
        <authorList>
            <person name="Tsukatani Y."/>
            <person name="Hirose Y."/>
            <person name="Harada J."/>
            <person name="Misawa N."/>
            <person name="Mori K."/>
            <person name="Inoue K."/>
            <person name="Tamiaki H."/>
        </authorList>
    </citation>
    <scope>NUCLEOTIDE SEQUENCE [LARGE SCALE GENOMIC DNA]</scope>
    <source>
        <strain evidence="4">DSM 133</strain>
    </source>
</reference>
<feature type="domain" description="Class II aldolase/adducin N-terminal" evidence="3">
    <location>
        <begin position="9"/>
        <end position="184"/>
    </location>
</feature>
<evidence type="ECO:0000256" key="2">
    <source>
        <dbReference type="ARBA" id="ARBA00023239"/>
    </source>
</evidence>
<organism evidence="4">
    <name type="scientific">Blastochloris viridis</name>
    <name type="common">Rhodopseudomonas viridis</name>
    <dbReference type="NCBI Taxonomy" id="1079"/>
    <lineage>
        <taxon>Bacteria</taxon>
        <taxon>Pseudomonadati</taxon>
        <taxon>Pseudomonadota</taxon>
        <taxon>Alphaproteobacteria</taxon>
        <taxon>Hyphomicrobiales</taxon>
        <taxon>Blastochloridaceae</taxon>
        <taxon>Blastochloris</taxon>
    </lineage>
</organism>
<dbReference type="InterPro" id="IPR001303">
    <property type="entry name" value="Aldolase_II/adducin_N"/>
</dbReference>
<dbReference type="GO" id="GO:0005829">
    <property type="term" value="C:cytosol"/>
    <property type="evidence" value="ECO:0007669"/>
    <property type="project" value="TreeGrafter"/>
</dbReference>
<dbReference type="PANTHER" id="PTHR22789:SF0">
    <property type="entry name" value="3-OXO-TETRONATE 4-PHOSPHATE DECARBOXYLASE-RELATED"/>
    <property type="match status" value="1"/>
</dbReference>
<dbReference type="Pfam" id="PF00596">
    <property type="entry name" value="Aldolase_II"/>
    <property type="match status" value="1"/>
</dbReference>
<protein>
    <submittedName>
        <fullName evidence="4">Ribulose-5-phosphate 4-epimerase and related epimerases and aldolases</fullName>
    </submittedName>
</protein>
<gene>
    <name evidence="4" type="ORF">BV133_1405</name>
</gene>
<proteinExistence type="predicted"/>
<evidence type="ECO:0000313" key="4">
    <source>
        <dbReference type="EMBL" id="BAR98998.1"/>
    </source>
</evidence>
<dbReference type="Gene3D" id="3.40.225.10">
    <property type="entry name" value="Class II aldolase/adducin N-terminal domain"/>
    <property type="match status" value="1"/>
</dbReference>
<sequence length="226" mass="23416">MDREPALRQQVVAAAMAMVAAGLSRGSSGNVSARLTGDMFLVTPSGVPYANMTAEMIVRADLDGGYWGDLLPSTEWRLHAEIYRARPEAGGVVHAHPTHASALACLRRDIPAFHYMVAAAGGDSVRCACYATVASAELAAAMMAALAGRTACLLANHGAVTLGRTADAALNLMAEIEQLAEQYAIAASLGAPVLLDDDEMARVSQVFAGYGRQAGASAVSGVVRRG</sequence>
<dbReference type="PATRIC" id="fig|1079.8.peg.1447"/>
<dbReference type="EMBL" id="AP014854">
    <property type="protein sequence ID" value="BAR98998.1"/>
    <property type="molecule type" value="Genomic_DNA"/>
</dbReference>
<dbReference type="GO" id="GO:0016832">
    <property type="term" value="F:aldehyde-lyase activity"/>
    <property type="evidence" value="ECO:0007669"/>
    <property type="project" value="TreeGrafter"/>
</dbReference>
<dbReference type="InterPro" id="IPR036409">
    <property type="entry name" value="Aldolase_II/adducin_N_sf"/>
</dbReference>
<dbReference type="PANTHER" id="PTHR22789">
    <property type="entry name" value="FUCULOSE PHOSPHATE ALDOLASE"/>
    <property type="match status" value="1"/>
</dbReference>
<dbReference type="AlphaFoldDB" id="A0A182D0W7"/>
<keyword evidence="2" id="KW-0456">Lyase</keyword>
<evidence type="ECO:0000259" key="3">
    <source>
        <dbReference type="SMART" id="SM01007"/>
    </source>
</evidence>
<dbReference type="GO" id="GO:0019323">
    <property type="term" value="P:pentose catabolic process"/>
    <property type="evidence" value="ECO:0007669"/>
    <property type="project" value="TreeGrafter"/>
</dbReference>
<accession>A0A182D0W7</accession>
<keyword evidence="1" id="KW-0479">Metal-binding</keyword>
<dbReference type="SUPFAM" id="SSF53639">
    <property type="entry name" value="AraD/HMP-PK domain-like"/>
    <property type="match status" value="1"/>
</dbReference>
<dbReference type="InterPro" id="IPR050197">
    <property type="entry name" value="Aldolase_class_II_sugar_metab"/>
</dbReference>
<dbReference type="RefSeq" id="WP_236823629.1">
    <property type="nucleotide sequence ID" value="NZ_AP014854.2"/>
</dbReference>
<evidence type="ECO:0000256" key="1">
    <source>
        <dbReference type="ARBA" id="ARBA00022723"/>
    </source>
</evidence>
<dbReference type="GO" id="GO:0046872">
    <property type="term" value="F:metal ion binding"/>
    <property type="evidence" value="ECO:0007669"/>
    <property type="project" value="UniProtKB-KW"/>
</dbReference>
<name>A0A182D0W7_BLAVI</name>
<dbReference type="SMART" id="SM01007">
    <property type="entry name" value="Aldolase_II"/>
    <property type="match status" value="1"/>
</dbReference>